<keyword evidence="4 10" id="KW-0472">Membrane</keyword>
<reference evidence="12 14" key="1">
    <citation type="submission" date="2015-10" db="EMBL/GenBank/DDBJ databases">
        <title>The cercosporin biosynthetic gene cluster was horizontally transferred to several fungal lineages and shown to be expanded in Cercospora beticola based on microsynteny with recipient genomes.</title>
        <authorList>
            <person name="De Jonge R."/>
            <person name="Ebert M.K."/>
            <person name="Suttle J.C."/>
            <person name="Jurick Ii W.M."/>
            <person name="Secor G.A."/>
            <person name="Thomma B.P."/>
            <person name="Van De Peer Y."/>
            <person name="Bolton M.D."/>
        </authorList>
    </citation>
    <scope>NUCLEOTIDE SEQUENCE [LARGE SCALE GENOMIC DNA]</scope>
    <source>
        <strain evidence="12 14">09-40</strain>
    </source>
</reference>
<accession>A0A2G5I544</accession>
<dbReference type="Proteomes" id="UP000230605">
    <property type="component" value="Chromosome 3"/>
</dbReference>
<proteinExistence type="inferred from homology"/>
<comment type="function">
    <text evidence="6">MFS transporter; part of the gene cluster that mediates the biosynthesis of cercosporin, a light-activated, non-host-selective toxin. The perylenequinone chromophore of cercosporin absorbs light energy to attain an electronically-activated triplet state and produces active oxygen species such as the hydroxyl radical, superoxide, hydrogen peroxide or singlet oxygen upon reaction with oxygen molecules. These reactive oxygen species cause damage to various cellular components including lipids, proteins and nucleic acids. Responsible for secretion and accumulation of cercosporin, but does not play any roles in self-protection against the toxicity of cercosporin.</text>
</comment>
<evidence type="ECO:0000256" key="7">
    <source>
        <dbReference type="ARBA" id="ARBA00069139"/>
    </source>
</evidence>
<dbReference type="InterPro" id="IPR020846">
    <property type="entry name" value="MFS_dom"/>
</dbReference>
<dbReference type="PANTHER" id="PTHR23502:SF59">
    <property type="entry name" value="MULTIDRUG TRANSPORTER, PUTATIVE (AFU_ORTHOLOGUE AFUA_1G10370)-RELATED"/>
    <property type="match status" value="1"/>
</dbReference>
<feature type="transmembrane region" description="Helical" evidence="10">
    <location>
        <begin position="380"/>
        <end position="404"/>
    </location>
</feature>
<feature type="transmembrane region" description="Helical" evidence="10">
    <location>
        <begin position="153"/>
        <end position="173"/>
    </location>
</feature>
<feature type="compositionally biased region" description="Polar residues" evidence="9">
    <location>
        <begin position="97"/>
        <end position="106"/>
    </location>
</feature>
<feature type="transmembrane region" description="Helical" evidence="10">
    <location>
        <begin position="193"/>
        <end position="213"/>
    </location>
</feature>
<feature type="compositionally biased region" description="Low complexity" evidence="9">
    <location>
        <begin position="82"/>
        <end position="93"/>
    </location>
</feature>
<feature type="transmembrane region" description="Helical" evidence="10">
    <location>
        <begin position="489"/>
        <end position="516"/>
    </location>
</feature>
<evidence type="ECO:0000256" key="6">
    <source>
        <dbReference type="ARBA" id="ARBA00053977"/>
    </source>
</evidence>
<dbReference type="EMBL" id="LKMD01000101">
    <property type="protein sequence ID" value="PIA99881.1"/>
    <property type="molecule type" value="Genomic_DNA"/>
</dbReference>
<feature type="domain" description="Major facilitator superfamily (MFS) profile" evidence="11">
    <location>
        <begin position="155"/>
        <end position="584"/>
    </location>
</feature>
<feature type="compositionally biased region" description="Basic and acidic residues" evidence="9">
    <location>
        <begin position="42"/>
        <end position="54"/>
    </location>
</feature>
<protein>
    <recommendedName>
        <fullName evidence="7">Cercosporin MFS transporter CTB4</fullName>
    </recommendedName>
    <alternativeName>
        <fullName evidence="8">Cercosporin toxin biosynthesis cluster protein 4</fullName>
    </alternativeName>
</protein>
<feature type="transmembrane region" description="Helical" evidence="10">
    <location>
        <begin position="283"/>
        <end position="304"/>
    </location>
</feature>
<dbReference type="OrthoDB" id="9986881at2759"/>
<dbReference type="SUPFAM" id="SSF103473">
    <property type="entry name" value="MFS general substrate transporter"/>
    <property type="match status" value="1"/>
</dbReference>
<evidence type="ECO:0000256" key="1">
    <source>
        <dbReference type="ARBA" id="ARBA00004141"/>
    </source>
</evidence>
<feature type="transmembrane region" description="Helical" evidence="10">
    <location>
        <begin position="557"/>
        <end position="579"/>
    </location>
</feature>
<dbReference type="PROSITE" id="PS50850">
    <property type="entry name" value="MFS"/>
    <property type="match status" value="1"/>
</dbReference>
<dbReference type="FunFam" id="1.20.1250.20:FF:000011">
    <property type="entry name" value="MFS multidrug transporter, putative"/>
    <property type="match status" value="1"/>
</dbReference>
<evidence type="ECO:0000313" key="14">
    <source>
        <dbReference type="Proteomes" id="UP000230605"/>
    </source>
</evidence>
<dbReference type="GO" id="GO:0005886">
    <property type="term" value="C:plasma membrane"/>
    <property type="evidence" value="ECO:0007669"/>
    <property type="project" value="TreeGrafter"/>
</dbReference>
<feature type="transmembrane region" description="Helical" evidence="10">
    <location>
        <begin position="464"/>
        <end position="483"/>
    </location>
</feature>
<dbReference type="GO" id="GO:0022857">
    <property type="term" value="F:transmembrane transporter activity"/>
    <property type="evidence" value="ECO:0007669"/>
    <property type="project" value="InterPro"/>
</dbReference>
<keyword evidence="15" id="KW-1185">Reference proteome</keyword>
<feature type="transmembrane region" description="Helical" evidence="10">
    <location>
        <begin position="424"/>
        <end position="443"/>
    </location>
</feature>
<comment type="subcellular location">
    <subcellularLocation>
        <location evidence="1">Membrane</location>
        <topology evidence="1">Multi-pass membrane protein</topology>
    </subcellularLocation>
</comment>
<feature type="transmembrane region" description="Helical" evidence="10">
    <location>
        <begin position="310"/>
        <end position="330"/>
    </location>
</feature>
<gene>
    <name evidence="12" type="ORF">CB0940_03318</name>
    <name evidence="13" type="ORF">RHO25_005113</name>
</gene>
<evidence type="ECO:0000256" key="3">
    <source>
        <dbReference type="ARBA" id="ARBA00022989"/>
    </source>
</evidence>
<dbReference type="EMBL" id="CP134186">
    <property type="protein sequence ID" value="WPB00493.1"/>
    <property type="molecule type" value="Genomic_DNA"/>
</dbReference>
<feature type="compositionally biased region" description="Basic and acidic residues" evidence="9">
    <location>
        <begin position="1"/>
        <end position="21"/>
    </location>
</feature>
<dbReference type="PANTHER" id="PTHR23502">
    <property type="entry name" value="MAJOR FACILITATOR SUPERFAMILY"/>
    <property type="match status" value="1"/>
</dbReference>
<keyword evidence="2 10" id="KW-0812">Transmembrane</keyword>
<dbReference type="InterPro" id="IPR036259">
    <property type="entry name" value="MFS_trans_sf"/>
</dbReference>
<evidence type="ECO:0000256" key="8">
    <source>
        <dbReference type="ARBA" id="ARBA00077167"/>
    </source>
</evidence>
<evidence type="ECO:0000313" key="13">
    <source>
        <dbReference type="EMBL" id="WPB00493.1"/>
    </source>
</evidence>
<feature type="transmembrane region" description="Helical" evidence="10">
    <location>
        <begin position="220"/>
        <end position="238"/>
    </location>
</feature>
<evidence type="ECO:0000256" key="9">
    <source>
        <dbReference type="SAM" id="MobiDB-lite"/>
    </source>
</evidence>
<name>A0A2G5I544_CERBT</name>
<evidence type="ECO:0000313" key="12">
    <source>
        <dbReference type="EMBL" id="PIA99881.1"/>
    </source>
</evidence>
<keyword evidence="3 10" id="KW-1133">Transmembrane helix</keyword>
<evidence type="ECO:0000259" key="11">
    <source>
        <dbReference type="PROSITE" id="PS50850"/>
    </source>
</evidence>
<sequence length="603" mass="66545">MDFRSQQDRVRQPDETERYYEPAEVPDQEQFGRAEQISSSESEQREPHEKKHDADEDEDDTSDTSSVFSESRHMEGPRSLRRPSTSLSRTTSRNLERAQTTASTVLSAIRSRAPRGQFTHPLTHEKTLADVLVDFDGKDDPYRPLNWPFKKKAITTVLYGFTAMGATFASSVYSPAVSEIAQDFAIGTEVSTLGISLFLVGFGIGPLVWAPLSEVYGRKMAVLIPYFISALFAFGGGAAKDVQALMICRFWQGIFGSAPVTNTGGVLGDLFSAEQRGAAMVGYAMAVVGGPTLGPIIGGAFIVSGVGWRWTQYITGILMMLFLVLDLLIVDESYAPTLLVAKARRLRHESGNWALHAKHEEWDVSLKELGHKYLVRPFQLLATPICALMALYASFCYGILYASLAAFPIEFQETRGWNALVGSLPFLAMLVGICFGACANFLNQKFYVKRLKANDYRPVPEARLPPMMGGSVLFAAGLFMFAWSSGPEVHWIVPCIGIALEGIGFFTIFQAALNYLIDTFQRYAASAVAANTALRSAFAAAFPLFISPMLHNLGINWGVSIFGFLAVAMIPIPYCFYVFGKRIRARGEWSRESVYPNEKKQGV</sequence>
<evidence type="ECO:0000256" key="10">
    <source>
        <dbReference type="SAM" id="Phobius"/>
    </source>
</evidence>
<dbReference type="CDD" id="cd17323">
    <property type="entry name" value="MFS_Tpo1_MDR_like"/>
    <property type="match status" value="1"/>
</dbReference>
<evidence type="ECO:0000313" key="15">
    <source>
        <dbReference type="Proteomes" id="UP001302367"/>
    </source>
</evidence>
<dbReference type="Proteomes" id="UP001302367">
    <property type="component" value="Chromosome 3"/>
</dbReference>
<comment type="similarity">
    <text evidence="5">Belongs to the major facilitator superfamily. CAR1 family.</text>
</comment>
<evidence type="ECO:0000256" key="5">
    <source>
        <dbReference type="ARBA" id="ARBA00038347"/>
    </source>
</evidence>
<dbReference type="AlphaFoldDB" id="A0A2G5I544"/>
<dbReference type="Pfam" id="PF07690">
    <property type="entry name" value="MFS_1"/>
    <property type="match status" value="1"/>
</dbReference>
<evidence type="ECO:0000256" key="2">
    <source>
        <dbReference type="ARBA" id="ARBA00022692"/>
    </source>
</evidence>
<feature type="transmembrane region" description="Helical" evidence="10">
    <location>
        <begin position="523"/>
        <end position="545"/>
    </location>
</feature>
<organism evidence="12 14">
    <name type="scientific">Cercospora beticola</name>
    <name type="common">Sugarbeet leaf spot fungus</name>
    <dbReference type="NCBI Taxonomy" id="122368"/>
    <lineage>
        <taxon>Eukaryota</taxon>
        <taxon>Fungi</taxon>
        <taxon>Dikarya</taxon>
        <taxon>Ascomycota</taxon>
        <taxon>Pezizomycotina</taxon>
        <taxon>Dothideomycetes</taxon>
        <taxon>Dothideomycetidae</taxon>
        <taxon>Mycosphaerellales</taxon>
        <taxon>Mycosphaerellaceae</taxon>
        <taxon>Cercospora</taxon>
    </lineage>
</organism>
<dbReference type="InterPro" id="IPR011701">
    <property type="entry name" value="MFS"/>
</dbReference>
<feature type="region of interest" description="Disordered" evidence="9">
    <location>
        <begin position="1"/>
        <end position="110"/>
    </location>
</feature>
<evidence type="ECO:0000256" key="4">
    <source>
        <dbReference type="ARBA" id="ARBA00023136"/>
    </source>
</evidence>
<reference evidence="13 15" key="2">
    <citation type="submission" date="2023-09" db="EMBL/GenBank/DDBJ databases">
        <title>Complete-Gapless Cercospora beticola genome.</title>
        <authorList>
            <person name="Wyatt N.A."/>
            <person name="Spanner R.E."/>
            <person name="Bolton M.D."/>
        </authorList>
    </citation>
    <scope>NUCLEOTIDE SEQUENCE [LARGE SCALE GENOMIC DNA]</scope>
    <source>
        <strain evidence="13">Cb09-40</strain>
    </source>
</reference>
<dbReference type="Gene3D" id="1.20.1250.20">
    <property type="entry name" value="MFS general substrate transporter like domains"/>
    <property type="match status" value="1"/>
</dbReference>